<sequence>MKRFVKWFYPALVILMLIGLVNMAIKNREQSSDLRKLQSLLESYERKESNYEQRLDNLRKERQDKIDSMVAAYKDNVDLKRDNKRLSSTVEELYFRNISNLRLLFGDDFDTRVSPAFHTRMQDWLKQYMDAVSFEDEERHSQWFDSEEMRAEDPFWRNKSKLTGFLMAEPASEQRVQQVKEELGTSAALHAVDLFALTKDYEVVAATLYMSQNRNEGHIVRVEQRQLHGSGG</sequence>
<accession>A0A8J4M1B2</accession>
<reference evidence="3" key="1">
    <citation type="submission" date="2021-04" db="EMBL/GenBank/DDBJ databases">
        <title>Draft genome sequence of Xylanibacillus composti strain K13.</title>
        <authorList>
            <person name="Uke A."/>
            <person name="Chhe C."/>
            <person name="Baramee S."/>
            <person name="Kosugi A."/>
        </authorList>
    </citation>
    <scope>NUCLEOTIDE SEQUENCE</scope>
    <source>
        <strain evidence="3">K13</strain>
    </source>
</reference>
<feature type="transmembrane region" description="Helical" evidence="2">
    <location>
        <begin position="7"/>
        <end position="25"/>
    </location>
</feature>
<protein>
    <submittedName>
        <fullName evidence="3">Uncharacterized protein</fullName>
    </submittedName>
</protein>
<comment type="caution">
    <text evidence="3">The sequence shown here is derived from an EMBL/GenBank/DDBJ whole genome shotgun (WGS) entry which is preliminary data.</text>
</comment>
<evidence type="ECO:0000313" key="4">
    <source>
        <dbReference type="Proteomes" id="UP000677918"/>
    </source>
</evidence>
<feature type="coiled-coil region" evidence="1">
    <location>
        <begin position="27"/>
        <end position="68"/>
    </location>
</feature>
<dbReference type="Proteomes" id="UP000677918">
    <property type="component" value="Unassembled WGS sequence"/>
</dbReference>
<dbReference type="AlphaFoldDB" id="A0A8J4M1B2"/>
<dbReference type="EMBL" id="BOVK01000003">
    <property type="protein sequence ID" value="GIQ67356.1"/>
    <property type="molecule type" value="Genomic_DNA"/>
</dbReference>
<dbReference type="RefSeq" id="WP_213409959.1">
    <property type="nucleotide sequence ID" value="NZ_BOVK01000003.1"/>
</dbReference>
<proteinExistence type="predicted"/>
<keyword evidence="4" id="KW-1185">Reference proteome</keyword>
<keyword evidence="2" id="KW-0472">Membrane</keyword>
<evidence type="ECO:0000256" key="2">
    <source>
        <dbReference type="SAM" id="Phobius"/>
    </source>
</evidence>
<gene>
    <name evidence="3" type="ORF">XYCOK13_01800</name>
</gene>
<keyword evidence="1" id="KW-0175">Coiled coil</keyword>
<keyword evidence="2" id="KW-1133">Transmembrane helix</keyword>
<evidence type="ECO:0000256" key="1">
    <source>
        <dbReference type="SAM" id="Coils"/>
    </source>
</evidence>
<organism evidence="3 4">
    <name type="scientific">Xylanibacillus composti</name>
    <dbReference type="NCBI Taxonomy" id="1572762"/>
    <lineage>
        <taxon>Bacteria</taxon>
        <taxon>Bacillati</taxon>
        <taxon>Bacillota</taxon>
        <taxon>Bacilli</taxon>
        <taxon>Bacillales</taxon>
        <taxon>Paenibacillaceae</taxon>
        <taxon>Xylanibacillus</taxon>
    </lineage>
</organism>
<name>A0A8J4M1B2_9BACL</name>
<keyword evidence="2" id="KW-0812">Transmembrane</keyword>
<evidence type="ECO:0000313" key="3">
    <source>
        <dbReference type="EMBL" id="GIQ67356.1"/>
    </source>
</evidence>